<gene>
    <name evidence="2" type="ORF">OBBRIDRAFT_739382</name>
</gene>
<evidence type="ECO:0000256" key="1">
    <source>
        <dbReference type="SAM" id="MobiDB-lite"/>
    </source>
</evidence>
<feature type="region of interest" description="Disordered" evidence="1">
    <location>
        <begin position="90"/>
        <end position="112"/>
    </location>
</feature>
<evidence type="ECO:0000313" key="2">
    <source>
        <dbReference type="EMBL" id="OCH85756.1"/>
    </source>
</evidence>
<dbReference type="AlphaFoldDB" id="A0A8E2AJJ8"/>
<sequence>MILRRGPNRASFMWGSSTRNTRIERLWVEVGRRFCQWNAKPISGPDTHDRSPNVLRFIGQTKSGIYIDDAEDMHPDILHQFYGTTIAQPHRHAGQTGAGHPSDEEESDISDSEDLPTRIANQQQNQIRHDPVPVPDHESPFADEQDTELFFMVWAAIQNEPRLPNGYGVLPEEGQYEAEEIIRTGRRSRKELVVSLPAEVWEPRVWRWCKALALLNRMLFSETDSDVDD</sequence>
<organism evidence="2 3">
    <name type="scientific">Obba rivulosa</name>
    <dbReference type="NCBI Taxonomy" id="1052685"/>
    <lineage>
        <taxon>Eukaryota</taxon>
        <taxon>Fungi</taxon>
        <taxon>Dikarya</taxon>
        <taxon>Basidiomycota</taxon>
        <taxon>Agaricomycotina</taxon>
        <taxon>Agaricomycetes</taxon>
        <taxon>Polyporales</taxon>
        <taxon>Gelatoporiaceae</taxon>
        <taxon>Obba</taxon>
    </lineage>
</organism>
<keyword evidence="3" id="KW-1185">Reference proteome</keyword>
<proteinExistence type="predicted"/>
<name>A0A8E2AJJ8_9APHY</name>
<protein>
    <submittedName>
        <fullName evidence="2">Uncharacterized protein</fullName>
    </submittedName>
</protein>
<accession>A0A8E2AJJ8</accession>
<dbReference type="OrthoDB" id="2792799at2759"/>
<dbReference type="Proteomes" id="UP000250043">
    <property type="component" value="Unassembled WGS sequence"/>
</dbReference>
<feature type="compositionally biased region" description="Acidic residues" evidence="1">
    <location>
        <begin position="103"/>
        <end position="112"/>
    </location>
</feature>
<evidence type="ECO:0000313" key="3">
    <source>
        <dbReference type="Proteomes" id="UP000250043"/>
    </source>
</evidence>
<dbReference type="EMBL" id="KV722565">
    <property type="protein sequence ID" value="OCH85756.1"/>
    <property type="molecule type" value="Genomic_DNA"/>
</dbReference>
<reference evidence="2 3" key="1">
    <citation type="submission" date="2016-07" db="EMBL/GenBank/DDBJ databases">
        <title>Draft genome of the white-rot fungus Obba rivulosa 3A-2.</title>
        <authorList>
            <consortium name="DOE Joint Genome Institute"/>
            <person name="Miettinen O."/>
            <person name="Riley R."/>
            <person name="Acob R."/>
            <person name="Barry K."/>
            <person name="Cullen D."/>
            <person name="De Vries R."/>
            <person name="Hainaut M."/>
            <person name="Hatakka A."/>
            <person name="Henrissat B."/>
            <person name="Hilden K."/>
            <person name="Kuo R."/>
            <person name="Labutti K."/>
            <person name="Lipzen A."/>
            <person name="Makela M.R."/>
            <person name="Sandor L."/>
            <person name="Spatafora J.W."/>
            <person name="Grigoriev I.V."/>
            <person name="Hibbett D.S."/>
        </authorList>
    </citation>
    <scope>NUCLEOTIDE SEQUENCE [LARGE SCALE GENOMIC DNA]</scope>
    <source>
        <strain evidence="2 3">3A-2</strain>
    </source>
</reference>